<reference evidence="1" key="1">
    <citation type="journal article" date="2021" name="Front. Microbiol.">
        <title>Comprehensive Comparative Genomics and Phenotyping of Methylobacterium Species.</title>
        <authorList>
            <person name="Alessa O."/>
            <person name="Ogura Y."/>
            <person name="Fujitani Y."/>
            <person name="Takami H."/>
            <person name="Hayashi T."/>
            <person name="Sahin N."/>
            <person name="Tani A."/>
        </authorList>
    </citation>
    <scope>NUCLEOTIDE SEQUENCE</scope>
    <source>
        <strain evidence="1">DSM 14458</strain>
    </source>
</reference>
<accession>A0ABQ4UN73</accession>
<evidence type="ECO:0008006" key="3">
    <source>
        <dbReference type="Google" id="ProtNLM"/>
    </source>
</evidence>
<keyword evidence="2" id="KW-1185">Reference proteome</keyword>
<protein>
    <recommendedName>
        <fullName evidence="3">AsnC family transcriptional regulator</fullName>
    </recommendedName>
</protein>
<name>A0ABQ4UN73_9HYPH</name>
<dbReference type="RefSeq" id="WP_137830423.1">
    <property type="nucleotide sequence ID" value="NZ_BPRE01000001.1"/>
</dbReference>
<evidence type="ECO:0000313" key="1">
    <source>
        <dbReference type="EMBL" id="GJE73676.1"/>
    </source>
</evidence>
<dbReference type="EMBL" id="BPRE01000001">
    <property type="protein sequence ID" value="GJE73676.1"/>
    <property type="molecule type" value="Genomic_DNA"/>
</dbReference>
<comment type="caution">
    <text evidence="1">The sequence shown here is derived from an EMBL/GenBank/DDBJ whole genome shotgun (WGS) entry which is preliminary data.</text>
</comment>
<organism evidence="1 2">
    <name type="scientific">Methylorubrum suomiense</name>
    <dbReference type="NCBI Taxonomy" id="144191"/>
    <lineage>
        <taxon>Bacteria</taxon>
        <taxon>Pseudomonadati</taxon>
        <taxon>Pseudomonadota</taxon>
        <taxon>Alphaproteobacteria</taxon>
        <taxon>Hyphomicrobiales</taxon>
        <taxon>Methylobacteriaceae</taxon>
        <taxon>Methylorubrum</taxon>
    </lineage>
</organism>
<reference evidence="1" key="2">
    <citation type="submission" date="2021-08" db="EMBL/GenBank/DDBJ databases">
        <authorList>
            <person name="Tani A."/>
            <person name="Ola A."/>
            <person name="Ogura Y."/>
            <person name="Katsura K."/>
            <person name="Hayashi T."/>
        </authorList>
    </citation>
    <scope>NUCLEOTIDE SEQUENCE</scope>
    <source>
        <strain evidence="1">DSM 14458</strain>
    </source>
</reference>
<dbReference type="Proteomes" id="UP001055093">
    <property type="component" value="Unassembled WGS sequence"/>
</dbReference>
<sequence length="75" mass="8622">MQFEFQRHIGARSPVTDAATFRVERLIDTAARNAPADLSHLIDSSYEYHSPRELRWHLATRFNLSPRAVRLSEAA</sequence>
<evidence type="ECO:0000313" key="2">
    <source>
        <dbReference type="Proteomes" id="UP001055093"/>
    </source>
</evidence>
<proteinExistence type="predicted"/>
<gene>
    <name evidence="1" type="ORF">BGCPKDLD_0242</name>
</gene>